<dbReference type="RefSeq" id="WP_119822720.1">
    <property type="nucleotide sequence ID" value="NZ_CP089919.1"/>
</dbReference>
<organism evidence="1 2">
    <name type="scientific">Rahnella victoriana</name>
    <dbReference type="NCBI Taxonomy" id="1510570"/>
    <lineage>
        <taxon>Bacteria</taxon>
        <taxon>Pseudomonadati</taxon>
        <taxon>Pseudomonadota</taxon>
        <taxon>Gammaproteobacteria</taxon>
        <taxon>Enterobacterales</taxon>
        <taxon>Yersiniaceae</taxon>
        <taxon>Rahnella</taxon>
    </lineage>
</organism>
<reference evidence="1 2" key="1">
    <citation type="submission" date="2020-11" db="EMBL/GenBank/DDBJ databases">
        <title>Taxonomic investigation of Rahnella spp.</title>
        <authorList>
            <person name="Lee S.D."/>
        </authorList>
    </citation>
    <scope>NUCLEOTIDE SEQUENCE [LARGE SCALE GENOMIC DNA]</scope>
    <source>
        <strain evidence="1 2">SAP-10</strain>
    </source>
</reference>
<evidence type="ECO:0000313" key="2">
    <source>
        <dbReference type="Proteomes" id="UP000600307"/>
    </source>
</evidence>
<comment type="caution">
    <text evidence="1">The sequence shown here is derived from an EMBL/GenBank/DDBJ whole genome shotgun (WGS) entry which is preliminary data.</text>
</comment>
<protein>
    <submittedName>
        <fullName evidence="1">Type II toxin-antitoxin system RelE/ParE family toxin</fullName>
    </submittedName>
</protein>
<gene>
    <name evidence="1" type="ORF">IV431_14960</name>
</gene>
<dbReference type="PIRSF" id="PIRSF028744">
    <property type="entry name" value="Addict_mod_HI1419"/>
    <property type="match status" value="1"/>
</dbReference>
<dbReference type="NCBIfam" id="TIGR02683">
    <property type="entry name" value="upstrm_HI1419"/>
    <property type="match status" value="1"/>
</dbReference>
<dbReference type="PANTHER" id="PTHR41791">
    <property type="entry name" value="SSL7039 PROTEIN"/>
    <property type="match status" value="1"/>
</dbReference>
<proteinExistence type="predicted"/>
<dbReference type="PANTHER" id="PTHR41791:SF1">
    <property type="entry name" value="SSL7039 PROTEIN"/>
    <property type="match status" value="1"/>
</dbReference>
<keyword evidence="2" id="KW-1185">Reference proteome</keyword>
<dbReference type="InterPro" id="IPR009241">
    <property type="entry name" value="HigB-like"/>
</dbReference>
<dbReference type="Proteomes" id="UP000600307">
    <property type="component" value="Unassembled WGS sequence"/>
</dbReference>
<accession>A0ABS0DSJ3</accession>
<evidence type="ECO:0000313" key="1">
    <source>
        <dbReference type="EMBL" id="MBF7956857.1"/>
    </source>
</evidence>
<dbReference type="EMBL" id="JADOBH010000002">
    <property type="protein sequence ID" value="MBF7956857.1"/>
    <property type="molecule type" value="Genomic_DNA"/>
</dbReference>
<name>A0ABS0DSJ3_9GAMM</name>
<sequence length="110" mass="12769">MYTTEYYQDGNEKKPFKAWLDKLRKKDMRAAAKIDIALDRAESGNFGDHKFERDGVWEIRIDYAAGYRIYYSVINGKIILLLAGGTKPTQDVDINKAVKYLADYQKRPKL</sequence>
<dbReference type="Pfam" id="PF05973">
    <property type="entry name" value="Gp49"/>
    <property type="match status" value="1"/>
</dbReference>
<dbReference type="InterPro" id="IPR014056">
    <property type="entry name" value="TypeIITA-like_toxin_pred"/>
</dbReference>